<protein>
    <recommendedName>
        <fullName evidence="6">Cell wall protein CWP1</fullName>
    </recommendedName>
</protein>
<proteinExistence type="predicted"/>
<dbReference type="RefSeq" id="XP_037144366.1">
    <property type="nucleotide sequence ID" value="XM_037288471.1"/>
</dbReference>
<organism evidence="4 5">
    <name type="scientific">Zygotorulaspora mrakii</name>
    <name type="common">Zygosaccharomyces mrakii</name>
    <dbReference type="NCBI Taxonomy" id="42260"/>
    <lineage>
        <taxon>Eukaryota</taxon>
        <taxon>Fungi</taxon>
        <taxon>Dikarya</taxon>
        <taxon>Ascomycota</taxon>
        <taxon>Saccharomycotina</taxon>
        <taxon>Saccharomycetes</taxon>
        <taxon>Saccharomycetales</taxon>
        <taxon>Saccharomycetaceae</taxon>
        <taxon>Zygotorulaspora</taxon>
    </lineage>
</organism>
<evidence type="ECO:0000313" key="4">
    <source>
        <dbReference type="EMBL" id="QLG72638.1"/>
    </source>
</evidence>
<keyword evidence="2" id="KW-0812">Transmembrane</keyword>
<keyword evidence="2" id="KW-0472">Membrane</keyword>
<sequence length="214" mass="22281">MKLSIIIPASILSIVALVEADSDPFGMIAIRSGSDLQYASVFAQNSTLYFGHVANSSFSGIVTDCGQLKLSDDSYVSIANSGELQEVKGSASATDGFAIQDGHLTFKSGQEIFYAIPQSPSAYLVSAQNHGNESLGVIIRAQGFSGSVVSDFYPTKNCSVPTGSHTNYSNNTSPKQPSSTNPVVNVQNQAGIVDIFSSFGLGCGAIVGIVALLI</sequence>
<dbReference type="KEGG" id="zmk:HG535_0D03460"/>
<reference evidence="4 5" key="1">
    <citation type="submission" date="2020-07" db="EMBL/GenBank/DDBJ databases">
        <title>The yeast mating-type switching endonuclease HO is a domesticated member of an unorthodox homing genetic element family.</title>
        <authorList>
            <person name="Coughlan A.Y."/>
            <person name="Lombardi L."/>
            <person name="Braun-Galleani S."/>
            <person name="Martos A.R."/>
            <person name="Galeote V."/>
            <person name="Bigey F."/>
            <person name="Dequin S."/>
            <person name="Byrne K.P."/>
            <person name="Wolfe K.H."/>
        </authorList>
    </citation>
    <scope>NUCLEOTIDE SEQUENCE [LARGE SCALE GENOMIC DNA]</scope>
    <source>
        <strain evidence="4 5">NRRL Y-6702</strain>
    </source>
</reference>
<dbReference type="AlphaFoldDB" id="A0A7H9B1V6"/>
<feature type="transmembrane region" description="Helical" evidence="2">
    <location>
        <begin position="195"/>
        <end position="213"/>
    </location>
</feature>
<dbReference type="OrthoDB" id="5415592at2759"/>
<name>A0A7H9B1V6_ZYGMR</name>
<evidence type="ECO:0008006" key="6">
    <source>
        <dbReference type="Google" id="ProtNLM"/>
    </source>
</evidence>
<feature type="signal peptide" evidence="3">
    <location>
        <begin position="1"/>
        <end position="20"/>
    </location>
</feature>
<keyword evidence="2" id="KW-1133">Transmembrane helix</keyword>
<evidence type="ECO:0000256" key="2">
    <source>
        <dbReference type="SAM" id="Phobius"/>
    </source>
</evidence>
<keyword evidence="5" id="KW-1185">Reference proteome</keyword>
<gene>
    <name evidence="4" type="ORF">HG535_0D03460</name>
</gene>
<evidence type="ECO:0000256" key="1">
    <source>
        <dbReference type="SAM" id="MobiDB-lite"/>
    </source>
</evidence>
<keyword evidence="3" id="KW-0732">Signal</keyword>
<dbReference type="EMBL" id="CP058607">
    <property type="protein sequence ID" value="QLG72638.1"/>
    <property type="molecule type" value="Genomic_DNA"/>
</dbReference>
<feature type="chain" id="PRO_5028823511" description="Cell wall protein CWP1" evidence="3">
    <location>
        <begin position="21"/>
        <end position="214"/>
    </location>
</feature>
<evidence type="ECO:0000256" key="3">
    <source>
        <dbReference type="SAM" id="SignalP"/>
    </source>
</evidence>
<dbReference type="Proteomes" id="UP000509704">
    <property type="component" value="Chromosome 4"/>
</dbReference>
<feature type="region of interest" description="Disordered" evidence="1">
    <location>
        <begin position="163"/>
        <end position="182"/>
    </location>
</feature>
<accession>A0A7H9B1V6</accession>
<dbReference type="GeneID" id="59236362"/>
<evidence type="ECO:0000313" key="5">
    <source>
        <dbReference type="Proteomes" id="UP000509704"/>
    </source>
</evidence>